<dbReference type="CDD" id="cd22836">
    <property type="entry name" value="Gal_Rha_Lectin_RBL_rpt2"/>
    <property type="match status" value="2"/>
</dbReference>
<keyword evidence="2" id="KW-0430">Lectin</keyword>
<dbReference type="Pfam" id="PF02140">
    <property type="entry name" value="SUEL_Lectin"/>
    <property type="match status" value="3"/>
</dbReference>
<dbReference type="FunFam" id="2.60.120.740:FF:000001">
    <property type="entry name" value="Adhesion G protein-coupled receptor L2"/>
    <property type="match status" value="1"/>
</dbReference>
<dbReference type="Proteomes" id="UP001479290">
    <property type="component" value="Unassembled WGS sequence"/>
</dbReference>
<protein>
    <recommendedName>
        <fullName evidence="4">SUEL-type lectin domain-containing protein</fullName>
    </recommendedName>
</protein>
<dbReference type="GO" id="GO:0030246">
    <property type="term" value="F:carbohydrate binding"/>
    <property type="evidence" value="ECO:0007669"/>
    <property type="project" value="UniProtKB-KW"/>
</dbReference>
<accession>A0AAW2ACQ1</accession>
<dbReference type="PANTHER" id="PTHR46780">
    <property type="entry name" value="PROTEIN EVA-1"/>
    <property type="match status" value="1"/>
</dbReference>
<dbReference type="Gene3D" id="2.60.120.740">
    <property type="match status" value="3"/>
</dbReference>
<keyword evidence="1" id="KW-0348">Hemagglutinin</keyword>
<evidence type="ECO:0000313" key="5">
    <source>
        <dbReference type="EMBL" id="KAK9970315.1"/>
    </source>
</evidence>
<dbReference type="InterPro" id="IPR043159">
    <property type="entry name" value="Lectin_gal-bd_sf"/>
</dbReference>
<evidence type="ECO:0000256" key="3">
    <source>
        <dbReference type="ARBA" id="ARBA00022737"/>
    </source>
</evidence>
<dbReference type="PROSITE" id="PS50228">
    <property type="entry name" value="SUEL_LECTIN"/>
    <property type="match status" value="3"/>
</dbReference>
<sequence length="345" mass="37797">MNHCLAIWNFDMEIKVMIIIFVVLRHTMLLLNSRLLISAETVVTCDGFVQRLSCDSGVIRVQSSTFGRTNGNICSVGRPQGQTSNTLCSVDVHEVSKRCDGLSMCELNTQGLVEHDPCDGTYKYYTTNYTCIQAETSVTCHGGYAYLSCENGKIHINTANYGRTDKVTCSEGRPSNELQNSSCYSPNALAPVSKSCNGLESCELFATQTVFTDPCVGTYKYLAVSYFCLPSALRTSVICEHANNTLKCEQGAVIHIHTANYGRTDRSTCSVRRRASQTTKTDCYSSNSMEIVTNGCEGNNSCVLVASNGVFSDPCFGTFKYLYVSYSCVAKYCKLPEASGLVMTL</sequence>
<keyword evidence="6" id="KW-1185">Reference proteome</keyword>
<name>A0AAW2ACQ1_CULAL</name>
<evidence type="ECO:0000256" key="1">
    <source>
        <dbReference type="ARBA" id="ARBA00022546"/>
    </source>
</evidence>
<dbReference type="EMBL" id="JAWDJR010000008">
    <property type="protein sequence ID" value="KAK9970315.1"/>
    <property type="molecule type" value="Genomic_DNA"/>
</dbReference>
<dbReference type="InterPro" id="IPR000922">
    <property type="entry name" value="Lectin_gal-bd_dom"/>
</dbReference>
<keyword evidence="3" id="KW-0677">Repeat</keyword>
<evidence type="ECO:0000259" key="4">
    <source>
        <dbReference type="PROSITE" id="PS50228"/>
    </source>
</evidence>
<feature type="domain" description="SUEL-type lectin" evidence="4">
    <location>
        <begin position="238"/>
        <end position="329"/>
    </location>
</feature>
<evidence type="ECO:0000256" key="2">
    <source>
        <dbReference type="ARBA" id="ARBA00022734"/>
    </source>
</evidence>
<evidence type="ECO:0000313" key="6">
    <source>
        <dbReference type="Proteomes" id="UP001479290"/>
    </source>
</evidence>
<organism evidence="5 6">
    <name type="scientific">Culter alburnus</name>
    <name type="common">Topmouth culter</name>
    <dbReference type="NCBI Taxonomy" id="194366"/>
    <lineage>
        <taxon>Eukaryota</taxon>
        <taxon>Metazoa</taxon>
        <taxon>Chordata</taxon>
        <taxon>Craniata</taxon>
        <taxon>Vertebrata</taxon>
        <taxon>Euteleostomi</taxon>
        <taxon>Actinopterygii</taxon>
        <taxon>Neopterygii</taxon>
        <taxon>Teleostei</taxon>
        <taxon>Ostariophysi</taxon>
        <taxon>Cypriniformes</taxon>
        <taxon>Xenocyprididae</taxon>
        <taxon>Xenocypridinae</taxon>
        <taxon>Culter</taxon>
    </lineage>
</organism>
<feature type="domain" description="SUEL-type lectin" evidence="4">
    <location>
        <begin position="139"/>
        <end position="229"/>
    </location>
</feature>
<gene>
    <name evidence="5" type="ORF">ABG768_026264</name>
</gene>
<comment type="caution">
    <text evidence="5">The sequence shown here is derived from an EMBL/GenBank/DDBJ whole genome shotgun (WGS) entry which is preliminary data.</text>
</comment>
<dbReference type="FunFam" id="2.60.120.740:FF:000003">
    <property type="entry name" value="Protein eva-1 homolog C"/>
    <property type="match status" value="1"/>
</dbReference>
<feature type="domain" description="SUEL-type lectin" evidence="4">
    <location>
        <begin position="44"/>
        <end position="132"/>
    </location>
</feature>
<reference evidence="5 6" key="1">
    <citation type="submission" date="2024-05" db="EMBL/GenBank/DDBJ databases">
        <title>A high-quality chromosomal-level genome assembly of Topmouth culter (Culter alburnus).</title>
        <authorList>
            <person name="Zhao H."/>
        </authorList>
    </citation>
    <scope>NUCLEOTIDE SEQUENCE [LARGE SCALE GENOMIC DNA]</scope>
    <source>
        <strain evidence="5">CATC2023</strain>
        <tissue evidence="5">Muscle</tissue>
    </source>
</reference>
<dbReference type="AlphaFoldDB" id="A0AAW2ACQ1"/>
<proteinExistence type="predicted"/>